<proteinExistence type="predicted"/>
<accession>A0A8X8YQD5</accession>
<keyword evidence="2" id="KW-1185">Reference proteome</keyword>
<evidence type="ECO:0000313" key="1">
    <source>
        <dbReference type="EMBL" id="KAG6433788.1"/>
    </source>
</evidence>
<name>A0A8X8YQD5_SALSN</name>
<dbReference type="PANTHER" id="PTHR33889:SF7">
    <property type="entry name" value="OS04G0681850 PROTEIN"/>
    <property type="match status" value="1"/>
</dbReference>
<evidence type="ECO:0000313" key="2">
    <source>
        <dbReference type="Proteomes" id="UP000298416"/>
    </source>
</evidence>
<dbReference type="EMBL" id="PNBA02000002">
    <property type="protein sequence ID" value="KAG6433788.1"/>
    <property type="molecule type" value="Genomic_DNA"/>
</dbReference>
<dbReference type="Proteomes" id="UP000298416">
    <property type="component" value="Unassembled WGS sequence"/>
</dbReference>
<comment type="caution">
    <text evidence="1">The sequence shown here is derived from an EMBL/GenBank/DDBJ whole genome shotgun (WGS) entry which is preliminary data.</text>
</comment>
<gene>
    <name evidence="1" type="ORF">SASPL_105405</name>
</gene>
<reference evidence="1" key="1">
    <citation type="submission" date="2018-01" db="EMBL/GenBank/DDBJ databases">
        <authorList>
            <person name="Mao J.F."/>
        </authorList>
    </citation>
    <scope>NUCLEOTIDE SEQUENCE</scope>
    <source>
        <strain evidence="1">Huo1</strain>
        <tissue evidence="1">Leaf</tissue>
    </source>
</reference>
<organism evidence="1">
    <name type="scientific">Salvia splendens</name>
    <name type="common">Scarlet sage</name>
    <dbReference type="NCBI Taxonomy" id="180675"/>
    <lineage>
        <taxon>Eukaryota</taxon>
        <taxon>Viridiplantae</taxon>
        <taxon>Streptophyta</taxon>
        <taxon>Embryophyta</taxon>
        <taxon>Tracheophyta</taxon>
        <taxon>Spermatophyta</taxon>
        <taxon>Magnoliopsida</taxon>
        <taxon>eudicotyledons</taxon>
        <taxon>Gunneridae</taxon>
        <taxon>Pentapetalae</taxon>
        <taxon>asterids</taxon>
        <taxon>lamiids</taxon>
        <taxon>Lamiales</taxon>
        <taxon>Lamiaceae</taxon>
        <taxon>Nepetoideae</taxon>
        <taxon>Mentheae</taxon>
        <taxon>Salviinae</taxon>
        <taxon>Salvia</taxon>
        <taxon>Salvia subgen. Calosphace</taxon>
        <taxon>core Calosphace</taxon>
    </lineage>
</organism>
<dbReference type="AlphaFoldDB" id="A0A8X8YQD5"/>
<protein>
    <submittedName>
        <fullName evidence="1">Uncharacterized protein</fullName>
    </submittedName>
</protein>
<sequence length="156" mass="17775">MKVSTNFSSQTQQQVVQFIVRRCVNGVPPRGTMKAAQLKFNISRATCTRYWSAAKKQRDRGETIQIVNNKKRVVRMKVVHLDITLLKSLHYTKRCNIRALAIGLGCSKSTFGRWVKAGLIRSHTSAIRPDLTAPNKLLRLRFTLDALELDRVLKII</sequence>
<reference evidence="1" key="2">
    <citation type="submission" date="2020-08" db="EMBL/GenBank/DDBJ databases">
        <title>Plant Genome Project.</title>
        <authorList>
            <person name="Zhang R.-G."/>
        </authorList>
    </citation>
    <scope>NUCLEOTIDE SEQUENCE</scope>
    <source>
        <strain evidence="1">Huo1</strain>
        <tissue evidence="1">Leaf</tissue>
    </source>
</reference>
<dbReference type="PANTHER" id="PTHR33889">
    <property type="entry name" value="OS04G0681850 PROTEIN"/>
    <property type="match status" value="1"/>
</dbReference>